<dbReference type="NCBIfam" id="TIGR00209">
    <property type="entry name" value="galT_1"/>
    <property type="match status" value="1"/>
</dbReference>
<evidence type="ECO:0000259" key="13">
    <source>
        <dbReference type="Pfam" id="PF02744"/>
    </source>
</evidence>
<evidence type="ECO:0000313" key="15">
    <source>
        <dbReference type="Proteomes" id="UP000322530"/>
    </source>
</evidence>
<dbReference type="InterPro" id="IPR005849">
    <property type="entry name" value="GalP_Utransf_N"/>
</dbReference>
<dbReference type="UniPathway" id="UPA00214"/>
<dbReference type="GO" id="GO:0033499">
    <property type="term" value="P:galactose catabolic process via UDP-galactose, Leloir pathway"/>
    <property type="evidence" value="ECO:0007669"/>
    <property type="project" value="TreeGrafter"/>
</dbReference>
<feature type="binding site" evidence="11">
    <location>
        <position position="77"/>
    </location>
    <ligand>
        <name>Zn(2+)</name>
        <dbReference type="ChEBI" id="CHEBI:29105"/>
    </ligand>
</feature>
<dbReference type="OrthoDB" id="9769064at2"/>
<dbReference type="Proteomes" id="UP000322530">
    <property type="component" value="Unassembled WGS sequence"/>
</dbReference>
<evidence type="ECO:0000313" key="14">
    <source>
        <dbReference type="EMBL" id="GCF10401.1"/>
    </source>
</evidence>
<keyword evidence="5 11" id="KW-0479">Metal-binding</keyword>
<evidence type="ECO:0000256" key="7">
    <source>
        <dbReference type="ARBA" id="ARBA00023144"/>
    </source>
</evidence>
<reference evidence="14 15" key="1">
    <citation type="submission" date="2019-01" db="EMBL/GenBank/DDBJ databases">
        <title>Draft genome sequence of Dictyobacter sp. Uno17.</title>
        <authorList>
            <person name="Wang C.M."/>
            <person name="Zheng Y."/>
            <person name="Sakai Y."/>
            <person name="Abe K."/>
            <person name="Yokota A."/>
            <person name="Yabe S."/>
        </authorList>
    </citation>
    <scope>NUCLEOTIDE SEQUENCE [LARGE SCALE GENOMIC DNA]</scope>
    <source>
        <strain evidence="14 15">Uno17</strain>
    </source>
</reference>
<gene>
    <name evidence="14" type="primary">galT_2</name>
    <name evidence="14" type="ORF">KDI_39650</name>
</gene>
<keyword evidence="8" id="KW-0119">Carbohydrate metabolism</keyword>
<dbReference type="PIRSF" id="PIRSF000808">
    <property type="entry name" value="GalT"/>
    <property type="match status" value="1"/>
</dbReference>
<dbReference type="GO" id="GO:0005737">
    <property type="term" value="C:cytoplasm"/>
    <property type="evidence" value="ECO:0007669"/>
    <property type="project" value="TreeGrafter"/>
</dbReference>
<dbReference type="PANTHER" id="PTHR11943">
    <property type="entry name" value="GALACTOSE-1-PHOSPHATE URIDYLYLTRANSFERASE"/>
    <property type="match status" value="1"/>
</dbReference>
<keyword evidence="3 14" id="KW-0808">Transferase</keyword>
<evidence type="ECO:0000256" key="11">
    <source>
        <dbReference type="PIRSR" id="PIRSR000808-3"/>
    </source>
</evidence>
<sequence length="304" mass="34581">MQDYSTPLVWNPILRQYLVNAAHRMNRREGTNECPFCADITNGLVDPDTQVWLHPNDFPPLKAPVGEAHVVIYNRDHNRTFTQLTVDEVFAVTKLWRELYLDVVSRYPAVMIFENSGASIGQTQKHPHGQAYGVSVIPPMLERELETVILDHESGSGCPFCRVREELSNGEQQVADNTHWQAFVPPYVRYPYETHLYPQRHVANIGMMQDDELYDLASLLLTVIRGFNALNDGAMAPMPYLLGLHQLADERFHFHIEIQAIGRAPGKLKYAASSESVWGLWSNDSSPVQKAKELREAIEKEEKA</sequence>
<feature type="domain" description="Galactose-1-phosphate uridyl transferase C-terminal" evidence="13">
    <location>
        <begin position="163"/>
        <end position="261"/>
    </location>
</feature>
<evidence type="ECO:0000256" key="9">
    <source>
        <dbReference type="NCBIfam" id="TIGR00209"/>
    </source>
</evidence>
<evidence type="ECO:0000256" key="8">
    <source>
        <dbReference type="ARBA" id="ARBA00023277"/>
    </source>
</evidence>
<accession>A0A5A5TFQ2</accession>
<dbReference type="Gene3D" id="3.30.428.10">
    <property type="entry name" value="HIT-like"/>
    <property type="match status" value="2"/>
</dbReference>
<feature type="binding site" evidence="11">
    <location>
        <position position="37"/>
    </location>
    <ligand>
        <name>Zn(2+)</name>
        <dbReference type="ChEBI" id="CHEBI:29105"/>
    </ligand>
</feature>
<keyword evidence="6 11" id="KW-0862">Zinc</keyword>
<keyword evidence="7" id="KW-0299">Galactose metabolism</keyword>
<evidence type="ECO:0000256" key="4">
    <source>
        <dbReference type="ARBA" id="ARBA00022695"/>
    </source>
</evidence>
<evidence type="ECO:0000256" key="3">
    <source>
        <dbReference type="ARBA" id="ARBA00022679"/>
    </source>
</evidence>
<dbReference type="InterPro" id="IPR005850">
    <property type="entry name" value="GalP_Utransf_C"/>
</dbReference>
<evidence type="ECO:0000256" key="10">
    <source>
        <dbReference type="PIRSR" id="PIRSR000808-1"/>
    </source>
</evidence>
<comment type="cofactor">
    <cofactor evidence="11">
        <name>Zn(2+)</name>
        <dbReference type="ChEBI" id="CHEBI:29105"/>
    </cofactor>
    <text evidence="11">Binds 1 zinc ion per subunit.</text>
</comment>
<dbReference type="RefSeq" id="WP_149403285.1">
    <property type="nucleotide sequence ID" value="NZ_BIXY01000069.1"/>
</dbReference>
<dbReference type="Pfam" id="PF01087">
    <property type="entry name" value="GalP_UDP_transf"/>
    <property type="match status" value="1"/>
</dbReference>
<dbReference type="InterPro" id="IPR001937">
    <property type="entry name" value="GalP_UDPtransf1"/>
</dbReference>
<dbReference type="AlphaFoldDB" id="A0A5A5TFQ2"/>
<dbReference type="EC" id="2.7.7.12" evidence="9"/>
<evidence type="ECO:0000256" key="1">
    <source>
        <dbReference type="ARBA" id="ARBA00010951"/>
    </source>
</evidence>
<keyword evidence="15" id="KW-1185">Reference proteome</keyword>
<keyword evidence="4 14" id="KW-0548">Nucleotidyltransferase</keyword>
<organism evidence="14 15">
    <name type="scientific">Dictyobacter arantiisoli</name>
    <dbReference type="NCBI Taxonomy" id="2014874"/>
    <lineage>
        <taxon>Bacteria</taxon>
        <taxon>Bacillati</taxon>
        <taxon>Chloroflexota</taxon>
        <taxon>Ktedonobacteria</taxon>
        <taxon>Ktedonobacterales</taxon>
        <taxon>Dictyobacteraceae</taxon>
        <taxon>Dictyobacter</taxon>
    </lineage>
</organism>
<dbReference type="GO" id="GO:0008270">
    <property type="term" value="F:zinc ion binding"/>
    <property type="evidence" value="ECO:0007669"/>
    <property type="project" value="InterPro"/>
</dbReference>
<dbReference type="GO" id="GO:0008108">
    <property type="term" value="F:UDP-glucose:hexose-1-phosphate uridylyltransferase activity"/>
    <property type="evidence" value="ECO:0007669"/>
    <property type="project" value="UniProtKB-UniRule"/>
</dbReference>
<evidence type="ECO:0000256" key="2">
    <source>
        <dbReference type="ARBA" id="ARBA00016340"/>
    </source>
</evidence>
<evidence type="ECO:0000256" key="5">
    <source>
        <dbReference type="ARBA" id="ARBA00022723"/>
    </source>
</evidence>
<dbReference type="Pfam" id="PF02744">
    <property type="entry name" value="GalP_UDP_tr_C"/>
    <property type="match status" value="1"/>
</dbReference>
<evidence type="ECO:0000259" key="12">
    <source>
        <dbReference type="Pfam" id="PF01087"/>
    </source>
</evidence>
<proteinExistence type="inferred from homology"/>
<comment type="caution">
    <text evidence="14">The sequence shown here is derived from an EMBL/GenBank/DDBJ whole genome shotgun (WGS) entry which is preliminary data.</text>
</comment>
<feature type="binding site" evidence="11">
    <location>
        <position position="126"/>
    </location>
    <ligand>
        <name>Zn(2+)</name>
        <dbReference type="ChEBI" id="CHEBI:29105"/>
    </ligand>
</feature>
<dbReference type="InterPro" id="IPR036265">
    <property type="entry name" value="HIT-like_sf"/>
</dbReference>
<feature type="active site" description="Tele-UMP-histidine intermediate" evidence="10">
    <location>
        <position position="128"/>
    </location>
</feature>
<dbReference type="SUPFAM" id="SSF54197">
    <property type="entry name" value="HIT-like"/>
    <property type="match status" value="2"/>
</dbReference>
<name>A0A5A5TFQ2_9CHLR</name>
<comment type="similarity">
    <text evidence="1">Belongs to the galactose-1-phosphate uridylyltransferase type 1 family.</text>
</comment>
<dbReference type="EMBL" id="BIXY01000069">
    <property type="protein sequence ID" value="GCF10401.1"/>
    <property type="molecule type" value="Genomic_DNA"/>
</dbReference>
<protein>
    <recommendedName>
        <fullName evidence="2 9">Galactose-1-phosphate uridylyltransferase</fullName>
        <ecNumber evidence="9">2.7.7.12</ecNumber>
    </recommendedName>
</protein>
<evidence type="ECO:0000256" key="6">
    <source>
        <dbReference type="ARBA" id="ARBA00022833"/>
    </source>
</evidence>
<feature type="domain" description="Galactose-1-phosphate uridyl transferase N-terminal" evidence="12">
    <location>
        <begin position="62"/>
        <end position="138"/>
    </location>
</feature>
<feature type="binding site" evidence="11">
    <location>
        <position position="34"/>
    </location>
    <ligand>
        <name>Zn(2+)</name>
        <dbReference type="ChEBI" id="CHEBI:29105"/>
    </ligand>
</feature>
<dbReference type="PANTHER" id="PTHR11943:SF1">
    <property type="entry name" value="GALACTOSE-1-PHOSPHATE URIDYLYLTRANSFERASE"/>
    <property type="match status" value="1"/>
</dbReference>